<evidence type="ECO:0000256" key="5">
    <source>
        <dbReference type="ARBA" id="ARBA00022694"/>
    </source>
</evidence>
<feature type="domain" description="CHHC U11-48K-type" evidence="13">
    <location>
        <begin position="64"/>
        <end position="91"/>
    </location>
</feature>
<dbReference type="Pfam" id="PF11722">
    <property type="entry name" value="zf-TRM13_CCCH"/>
    <property type="match status" value="1"/>
</dbReference>
<dbReference type="AlphaFoldDB" id="A0A0N8P1N6"/>
<dbReference type="InterPro" id="IPR039044">
    <property type="entry name" value="Trm13"/>
</dbReference>
<dbReference type="EC" id="2.1.1.225" evidence="12"/>
<evidence type="ECO:0000256" key="11">
    <source>
        <dbReference type="ARBA" id="ARBA00049393"/>
    </source>
</evidence>
<dbReference type="GeneID" id="6499193"/>
<sequence length="442" mass="50209">MDAKKQKLTDDEITENVVETCSYWVPRKKRRCKMTANKGSTFCGAHAPASILDDNSGEDLSKERVLCPLDPKHTVFKTKLAKHLTICNARDQQSTLPYIVKNINSGENVEDSTDSEKFREIKLHEVPDGEFYAFIKLIENLYDKLIASTITEIHSAHESLKEELSRDDYGQNTLRQLSQSSSLLGILERDQQIANDTSYVEFGAGKGQLSYHLATDLDERHMTGSQVILVDRMSLRHKKDNKVANRDMVKRIRADIADLKLSALPELKKTRRTVALSKHLCGEATDLTLRCIQCNTVDGSSPVDYVLIALCCHHRCSWQSYVGRPFLHECGIGPRQFAILIKMASWAVCGTGLSRERRRAMEQADQKEQPEVTTQRLSREERERFGLQCKRLLDWGRLQYMRSQGYEASLKFYVPKAVTLENVVLVAKIDTSKKRNSLPTGN</sequence>
<protein>
    <recommendedName>
        <fullName evidence="12">tRNA:m(4)X modification enzyme TRM13</fullName>
        <ecNumber evidence="12">2.1.1.225</ecNumber>
    </recommendedName>
</protein>
<dbReference type="Pfam" id="PF05206">
    <property type="entry name" value="TRM13"/>
    <property type="match status" value="1"/>
</dbReference>
<comment type="catalytic activity">
    <reaction evidence="9 12">
        <text>cytidine(4) in tRNA(Pro) + S-adenosyl-L-methionine = 2'-O-methylcytidine(4) in tRNA(Pro) + S-adenosyl-L-homocysteine + H(+)</text>
        <dbReference type="Rhea" id="RHEA:32767"/>
        <dbReference type="Rhea" id="RHEA-COMP:10397"/>
        <dbReference type="Rhea" id="RHEA-COMP:10398"/>
        <dbReference type="ChEBI" id="CHEBI:15378"/>
        <dbReference type="ChEBI" id="CHEBI:57856"/>
        <dbReference type="ChEBI" id="CHEBI:59789"/>
        <dbReference type="ChEBI" id="CHEBI:74495"/>
        <dbReference type="ChEBI" id="CHEBI:82748"/>
        <dbReference type="EC" id="2.1.1.225"/>
    </reaction>
</comment>
<keyword evidence="5 12" id="KW-0819">tRNA processing</keyword>
<dbReference type="STRING" id="7217.A0A0N8P1N6"/>
<evidence type="ECO:0000256" key="4">
    <source>
        <dbReference type="ARBA" id="ARBA00022691"/>
    </source>
</evidence>
<dbReference type="GO" id="GO:0030488">
    <property type="term" value="P:tRNA methylation"/>
    <property type="evidence" value="ECO:0007669"/>
    <property type="project" value="InterPro"/>
</dbReference>
<dbReference type="FunCoup" id="A0A0N8P1N6">
    <property type="interactions" value="1492"/>
</dbReference>
<evidence type="ECO:0000256" key="10">
    <source>
        <dbReference type="ARBA" id="ARBA00048635"/>
    </source>
</evidence>
<dbReference type="PANTHER" id="PTHR12998">
    <property type="entry name" value="TRNA:M(4)X MODIFICATION ENZYME TRM13 HOMOLOG"/>
    <property type="match status" value="1"/>
</dbReference>
<comment type="similarity">
    <text evidence="1 12">Belongs to the methyltransferase TRM13 family.</text>
</comment>
<name>A0A0N8P1N6_DROAN</name>
<evidence type="ECO:0000256" key="7">
    <source>
        <dbReference type="ARBA" id="ARBA00022771"/>
    </source>
</evidence>
<dbReference type="Proteomes" id="UP000007801">
    <property type="component" value="Unassembled WGS sequence"/>
</dbReference>
<keyword evidence="7 12" id="KW-0863">Zinc-finger</keyword>
<evidence type="ECO:0000256" key="12">
    <source>
        <dbReference type="RuleBase" id="RU367103"/>
    </source>
</evidence>
<dbReference type="PANTHER" id="PTHR12998:SF0">
    <property type="entry name" value="TRNA:M(4)X MODIFICATION ENZYME TRM13 HOMOLOG"/>
    <property type="match status" value="1"/>
</dbReference>
<evidence type="ECO:0000313" key="14">
    <source>
        <dbReference type="EMBL" id="KPU80428.1"/>
    </source>
</evidence>
<dbReference type="InParanoid" id="A0A0N8P1N6"/>
<dbReference type="GO" id="GO:0106050">
    <property type="term" value="F:tRNA 2'-O-methyltransferase activity"/>
    <property type="evidence" value="ECO:0007669"/>
    <property type="project" value="UniProtKB-UniRule"/>
</dbReference>
<evidence type="ECO:0000259" key="13">
    <source>
        <dbReference type="PROSITE" id="PS51800"/>
    </source>
</evidence>
<organism evidence="14 15">
    <name type="scientific">Drosophila ananassae</name>
    <name type="common">Fruit fly</name>
    <dbReference type="NCBI Taxonomy" id="7217"/>
    <lineage>
        <taxon>Eukaryota</taxon>
        <taxon>Metazoa</taxon>
        <taxon>Ecdysozoa</taxon>
        <taxon>Arthropoda</taxon>
        <taxon>Hexapoda</taxon>
        <taxon>Insecta</taxon>
        <taxon>Pterygota</taxon>
        <taxon>Neoptera</taxon>
        <taxon>Endopterygota</taxon>
        <taxon>Diptera</taxon>
        <taxon>Brachycera</taxon>
        <taxon>Muscomorpha</taxon>
        <taxon>Ephydroidea</taxon>
        <taxon>Drosophilidae</taxon>
        <taxon>Drosophila</taxon>
        <taxon>Sophophora</taxon>
    </lineage>
</organism>
<dbReference type="Pfam" id="PF05253">
    <property type="entry name" value="zf-U11-48K"/>
    <property type="match status" value="1"/>
</dbReference>
<dbReference type="PROSITE" id="PS51800">
    <property type="entry name" value="ZF_CHHC_U11_48K"/>
    <property type="match status" value="1"/>
</dbReference>
<comment type="catalytic activity">
    <reaction evidence="11 12">
        <text>adenosine(4) in tRNA(His) + S-adenosyl-L-methionine = 2'-O-methyladenosine(4) in tRNA(His) + S-adenosyl-L-homocysteine + H(+)</text>
        <dbReference type="Rhea" id="RHEA:43196"/>
        <dbReference type="Rhea" id="RHEA-COMP:10401"/>
        <dbReference type="Rhea" id="RHEA-COMP:10402"/>
        <dbReference type="ChEBI" id="CHEBI:15378"/>
        <dbReference type="ChEBI" id="CHEBI:57856"/>
        <dbReference type="ChEBI" id="CHEBI:59789"/>
        <dbReference type="ChEBI" id="CHEBI:74411"/>
        <dbReference type="ChEBI" id="CHEBI:74477"/>
        <dbReference type="EC" id="2.1.1.225"/>
    </reaction>
</comment>
<evidence type="ECO:0000256" key="6">
    <source>
        <dbReference type="ARBA" id="ARBA00022723"/>
    </source>
</evidence>
<proteinExistence type="inferred from homology"/>
<dbReference type="EMBL" id="CH902617">
    <property type="protein sequence ID" value="KPU80428.1"/>
    <property type="molecule type" value="Genomic_DNA"/>
</dbReference>
<evidence type="ECO:0000256" key="2">
    <source>
        <dbReference type="ARBA" id="ARBA00022603"/>
    </source>
</evidence>
<dbReference type="InterPro" id="IPR021721">
    <property type="entry name" value="Znf_CCCH-type_TRM13"/>
</dbReference>
<dbReference type="OrthoDB" id="258806at2759"/>
<keyword evidence="15" id="KW-1185">Reference proteome</keyword>
<comment type="function">
    <text evidence="12">tRNA methylase which 2'-O-methylates cytidine(4) in tRNA(Pro) and tRNA(Gly)(GCC), and adenosine(4) in tRNA(His).</text>
</comment>
<gene>
    <name evidence="14" type="primary">Dana\GF16397</name>
    <name evidence="14" type="synonym">dana_GLEANR_17666</name>
    <name evidence="14" type="ORF">GF16397</name>
</gene>
<reference evidence="14 15" key="1">
    <citation type="journal article" date="2007" name="Nature">
        <title>Evolution of genes and genomes on the Drosophila phylogeny.</title>
        <authorList>
            <consortium name="Drosophila 12 Genomes Consortium"/>
            <person name="Clark A.G."/>
            <person name="Eisen M.B."/>
            <person name="Smith D.R."/>
            <person name="Bergman C.M."/>
            <person name="Oliver B."/>
            <person name="Markow T.A."/>
            <person name="Kaufman T.C."/>
            <person name="Kellis M."/>
            <person name="Gelbart W."/>
            <person name="Iyer V.N."/>
            <person name="Pollard D.A."/>
            <person name="Sackton T.B."/>
            <person name="Larracuente A.M."/>
            <person name="Singh N.D."/>
            <person name="Abad J.P."/>
            <person name="Abt D.N."/>
            <person name="Adryan B."/>
            <person name="Aguade M."/>
            <person name="Akashi H."/>
            <person name="Anderson W.W."/>
            <person name="Aquadro C.F."/>
            <person name="Ardell D.H."/>
            <person name="Arguello R."/>
            <person name="Artieri C.G."/>
            <person name="Barbash D.A."/>
            <person name="Barker D."/>
            <person name="Barsanti P."/>
            <person name="Batterham P."/>
            <person name="Batzoglou S."/>
            <person name="Begun D."/>
            <person name="Bhutkar A."/>
            <person name="Blanco E."/>
            <person name="Bosak S.A."/>
            <person name="Bradley R.K."/>
            <person name="Brand A.D."/>
            <person name="Brent M.R."/>
            <person name="Brooks A.N."/>
            <person name="Brown R.H."/>
            <person name="Butlin R.K."/>
            <person name="Caggese C."/>
            <person name="Calvi B.R."/>
            <person name="Bernardo de Carvalho A."/>
            <person name="Caspi A."/>
            <person name="Castrezana S."/>
            <person name="Celniker S.E."/>
            <person name="Chang J.L."/>
            <person name="Chapple C."/>
            <person name="Chatterji S."/>
            <person name="Chinwalla A."/>
            <person name="Civetta A."/>
            <person name="Clifton S.W."/>
            <person name="Comeron J.M."/>
            <person name="Costello J.C."/>
            <person name="Coyne J.A."/>
            <person name="Daub J."/>
            <person name="David R.G."/>
            <person name="Delcher A.L."/>
            <person name="Delehaunty K."/>
            <person name="Do C.B."/>
            <person name="Ebling H."/>
            <person name="Edwards K."/>
            <person name="Eickbush T."/>
            <person name="Evans J.D."/>
            <person name="Filipski A."/>
            <person name="Findeiss S."/>
            <person name="Freyhult E."/>
            <person name="Fulton L."/>
            <person name="Fulton R."/>
            <person name="Garcia A.C."/>
            <person name="Gardiner A."/>
            <person name="Garfield D.A."/>
            <person name="Garvin B.E."/>
            <person name="Gibson G."/>
            <person name="Gilbert D."/>
            <person name="Gnerre S."/>
            <person name="Godfrey J."/>
            <person name="Good R."/>
            <person name="Gotea V."/>
            <person name="Gravely B."/>
            <person name="Greenberg A.J."/>
            <person name="Griffiths-Jones S."/>
            <person name="Gross S."/>
            <person name="Guigo R."/>
            <person name="Gustafson E.A."/>
            <person name="Haerty W."/>
            <person name="Hahn M.W."/>
            <person name="Halligan D.L."/>
            <person name="Halpern A.L."/>
            <person name="Halter G.M."/>
            <person name="Han M.V."/>
            <person name="Heger A."/>
            <person name="Hillier L."/>
            <person name="Hinrichs A.S."/>
            <person name="Holmes I."/>
            <person name="Hoskins R.A."/>
            <person name="Hubisz M.J."/>
            <person name="Hultmark D."/>
            <person name="Huntley M.A."/>
            <person name="Jaffe D.B."/>
            <person name="Jagadeeshan S."/>
            <person name="Jeck W.R."/>
            <person name="Johnson J."/>
            <person name="Jones C.D."/>
            <person name="Jordan W.C."/>
            <person name="Karpen G.H."/>
            <person name="Kataoka E."/>
            <person name="Keightley P.D."/>
            <person name="Kheradpour P."/>
            <person name="Kirkness E.F."/>
            <person name="Koerich L.B."/>
            <person name="Kristiansen K."/>
            <person name="Kudrna D."/>
            <person name="Kulathinal R.J."/>
            <person name="Kumar S."/>
            <person name="Kwok R."/>
            <person name="Lander E."/>
            <person name="Langley C.H."/>
            <person name="Lapoint R."/>
            <person name="Lazzaro B.P."/>
            <person name="Lee S.J."/>
            <person name="Levesque L."/>
            <person name="Li R."/>
            <person name="Lin C.F."/>
            <person name="Lin M.F."/>
            <person name="Lindblad-Toh K."/>
            <person name="Llopart A."/>
            <person name="Long M."/>
            <person name="Low L."/>
            <person name="Lozovsky E."/>
            <person name="Lu J."/>
            <person name="Luo M."/>
            <person name="Machado C.A."/>
            <person name="Makalowski W."/>
            <person name="Marzo M."/>
            <person name="Matsuda M."/>
            <person name="Matzkin L."/>
            <person name="McAllister B."/>
            <person name="McBride C.S."/>
            <person name="McKernan B."/>
            <person name="McKernan K."/>
            <person name="Mendez-Lago M."/>
            <person name="Minx P."/>
            <person name="Mollenhauer M.U."/>
            <person name="Montooth K."/>
            <person name="Mount S.M."/>
            <person name="Mu X."/>
            <person name="Myers E."/>
            <person name="Negre B."/>
            <person name="Newfeld S."/>
            <person name="Nielsen R."/>
            <person name="Noor M.A."/>
            <person name="O'Grady P."/>
            <person name="Pachter L."/>
            <person name="Papaceit M."/>
            <person name="Parisi M.J."/>
            <person name="Parisi M."/>
            <person name="Parts L."/>
            <person name="Pedersen J.S."/>
            <person name="Pesole G."/>
            <person name="Phillippy A.M."/>
            <person name="Ponting C.P."/>
            <person name="Pop M."/>
            <person name="Porcelli D."/>
            <person name="Powell J.R."/>
            <person name="Prohaska S."/>
            <person name="Pruitt K."/>
            <person name="Puig M."/>
            <person name="Quesneville H."/>
            <person name="Ram K.R."/>
            <person name="Rand D."/>
            <person name="Rasmussen M.D."/>
            <person name="Reed L.K."/>
            <person name="Reenan R."/>
            <person name="Reily A."/>
            <person name="Remington K.A."/>
            <person name="Rieger T.T."/>
            <person name="Ritchie M.G."/>
            <person name="Robin C."/>
            <person name="Rogers Y.H."/>
            <person name="Rohde C."/>
            <person name="Rozas J."/>
            <person name="Rubenfield M.J."/>
            <person name="Ruiz A."/>
            <person name="Russo S."/>
            <person name="Salzberg S.L."/>
            <person name="Sanchez-Gracia A."/>
            <person name="Saranga D.J."/>
            <person name="Sato H."/>
            <person name="Schaeffer S.W."/>
            <person name="Schatz M.C."/>
            <person name="Schlenke T."/>
            <person name="Schwartz R."/>
            <person name="Segarra C."/>
            <person name="Singh R.S."/>
            <person name="Sirot L."/>
            <person name="Sirota M."/>
            <person name="Sisneros N.B."/>
            <person name="Smith C.D."/>
            <person name="Smith T.F."/>
            <person name="Spieth J."/>
            <person name="Stage D.E."/>
            <person name="Stark A."/>
            <person name="Stephan W."/>
            <person name="Strausberg R.L."/>
            <person name="Strempel S."/>
            <person name="Sturgill D."/>
            <person name="Sutton G."/>
            <person name="Sutton G.G."/>
            <person name="Tao W."/>
            <person name="Teichmann S."/>
            <person name="Tobari Y.N."/>
            <person name="Tomimura Y."/>
            <person name="Tsolas J.M."/>
            <person name="Valente V.L."/>
            <person name="Venter E."/>
            <person name="Venter J.C."/>
            <person name="Vicario S."/>
            <person name="Vieira F.G."/>
            <person name="Vilella A.J."/>
            <person name="Villasante A."/>
            <person name="Walenz B."/>
            <person name="Wang J."/>
            <person name="Wasserman M."/>
            <person name="Watts T."/>
            <person name="Wilson D."/>
            <person name="Wilson R.K."/>
            <person name="Wing R.A."/>
            <person name="Wolfner M.F."/>
            <person name="Wong A."/>
            <person name="Wong G.K."/>
            <person name="Wu C.I."/>
            <person name="Wu G."/>
            <person name="Yamamoto D."/>
            <person name="Yang H.P."/>
            <person name="Yang S.P."/>
            <person name="Yorke J.A."/>
            <person name="Yoshida K."/>
            <person name="Zdobnov E."/>
            <person name="Zhang P."/>
            <person name="Zhang Y."/>
            <person name="Zimin A.V."/>
            <person name="Baldwin J."/>
            <person name="Abdouelleil A."/>
            <person name="Abdulkadir J."/>
            <person name="Abebe A."/>
            <person name="Abera B."/>
            <person name="Abreu J."/>
            <person name="Acer S.C."/>
            <person name="Aftuck L."/>
            <person name="Alexander A."/>
            <person name="An P."/>
            <person name="Anderson E."/>
            <person name="Anderson S."/>
            <person name="Arachi H."/>
            <person name="Azer M."/>
            <person name="Bachantsang P."/>
            <person name="Barry A."/>
            <person name="Bayul T."/>
            <person name="Berlin A."/>
            <person name="Bessette D."/>
            <person name="Bloom T."/>
            <person name="Blye J."/>
            <person name="Boguslavskiy L."/>
            <person name="Bonnet C."/>
            <person name="Boukhgalter B."/>
            <person name="Bourzgui I."/>
            <person name="Brown A."/>
            <person name="Cahill P."/>
            <person name="Channer S."/>
            <person name="Cheshatsang Y."/>
            <person name="Chuda L."/>
            <person name="Citroen M."/>
            <person name="Collymore A."/>
            <person name="Cooke P."/>
            <person name="Costello M."/>
            <person name="D'Aco K."/>
            <person name="Daza R."/>
            <person name="De Haan G."/>
            <person name="DeGray S."/>
            <person name="DeMaso C."/>
            <person name="Dhargay N."/>
            <person name="Dooley K."/>
            <person name="Dooley E."/>
            <person name="Doricent M."/>
            <person name="Dorje P."/>
            <person name="Dorjee K."/>
            <person name="Dupes A."/>
            <person name="Elong R."/>
            <person name="Falk J."/>
            <person name="Farina A."/>
            <person name="Faro S."/>
            <person name="Ferguson D."/>
            <person name="Fisher S."/>
            <person name="Foley C.D."/>
            <person name="Franke A."/>
            <person name="Friedrich D."/>
            <person name="Gadbois L."/>
            <person name="Gearin G."/>
            <person name="Gearin C.R."/>
            <person name="Giannoukos G."/>
            <person name="Goode T."/>
            <person name="Graham J."/>
            <person name="Grandbois E."/>
            <person name="Grewal S."/>
            <person name="Gyaltsen K."/>
            <person name="Hafez N."/>
            <person name="Hagos B."/>
            <person name="Hall J."/>
            <person name="Henson C."/>
            <person name="Hollinger A."/>
            <person name="Honan T."/>
            <person name="Huard M.D."/>
            <person name="Hughes L."/>
            <person name="Hurhula B."/>
            <person name="Husby M.E."/>
            <person name="Kamat A."/>
            <person name="Kanga B."/>
            <person name="Kashin S."/>
            <person name="Khazanovich D."/>
            <person name="Kisner P."/>
            <person name="Lance K."/>
            <person name="Lara M."/>
            <person name="Lee W."/>
            <person name="Lennon N."/>
            <person name="Letendre F."/>
            <person name="LeVine R."/>
            <person name="Lipovsky A."/>
            <person name="Liu X."/>
            <person name="Liu J."/>
            <person name="Liu S."/>
            <person name="Lokyitsang T."/>
            <person name="Lokyitsang Y."/>
            <person name="Lubonja R."/>
            <person name="Lui A."/>
            <person name="MacDonald P."/>
            <person name="Magnisalis V."/>
            <person name="Maru K."/>
            <person name="Matthews C."/>
            <person name="McCusker W."/>
            <person name="McDonough S."/>
            <person name="Mehta T."/>
            <person name="Meldrim J."/>
            <person name="Meneus L."/>
            <person name="Mihai O."/>
            <person name="Mihalev A."/>
            <person name="Mihova T."/>
            <person name="Mittelman R."/>
            <person name="Mlenga V."/>
            <person name="Montmayeur A."/>
            <person name="Mulrain L."/>
            <person name="Navidi A."/>
            <person name="Naylor J."/>
            <person name="Negash T."/>
            <person name="Nguyen T."/>
            <person name="Nguyen N."/>
            <person name="Nicol R."/>
            <person name="Norbu C."/>
            <person name="Norbu N."/>
            <person name="Novod N."/>
            <person name="O'Neill B."/>
            <person name="Osman S."/>
            <person name="Markiewicz E."/>
            <person name="Oyono O.L."/>
            <person name="Patti C."/>
            <person name="Phunkhang P."/>
            <person name="Pierre F."/>
            <person name="Priest M."/>
            <person name="Raghuraman S."/>
            <person name="Rege F."/>
            <person name="Reyes R."/>
            <person name="Rise C."/>
            <person name="Rogov P."/>
            <person name="Ross K."/>
            <person name="Ryan E."/>
            <person name="Settipalli S."/>
            <person name="Shea T."/>
            <person name="Sherpa N."/>
            <person name="Shi L."/>
            <person name="Shih D."/>
            <person name="Sparrow T."/>
            <person name="Spaulding J."/>
            <person name="Stalker J."/>
            <person name="Stange-Thomann N."/>
            <person name="Stavropoulos S."/>
            <person name="Stone C."/>
            <person name="Strader C."/>
            <person name="Tesfaye S."/>
            <person name="Thomson T."/>
            <person name="Thoulutsang Y."/>
            <person name="Thoulutsang D."/>
            <person name="Topham K."/>
            <person name="Topping I."/>
            <person name="Tsamla T."/>
            <person name="Vassiliev H."/>
            <person name="Vo A."/>
            <person name="Wangchuk T."/>
            <person name="Wangdi T."/>
            <person name="Weiand M."/>
            <person name="Wilkinson J."/>
            <person name="Wilson A."/>
            <person name="Yadav S."/>
            <person name="Young G."/>
            <person name="Yu Q."/>
            <person name="Zembek L."/>
            <person name="Zhong D."/>
            <person name="Zimmer A."/>
            <person name="Zwirko Z."/>
            <person name="Jaffe D.B."/>
            <person name="Alvarez P."/>
            <person name="Brockman W."/>
            <person name="Butler J."/>
            <person name="Chin C."/>
            <person name="Gnerre S."/>
            <person name="Grabherr M."/>
            <person name="Kleber M."/>
            <person name="Mauceli E."/>
            <person name="MacCallum I."/>
        </authorList>
    </citation>
    <scope>NUCLEOTIDE SEQUENCE [LARGE SCALE GENOMIC DNA]</scope>
    <source>
        <strain evidence="15">Tucson 14024-0371.13</strain>
    </source>
</reference>
<evidence type="ECO:0000256" key="1">
    <source>
        <dbReference type="ARBA" id="ARBA00005265"/>
    </source>
</evidence>
<evidence type="ECO:0000313" key="15">
    <source>
        <dbReference type="Proteomes" id="UP000007801"/>
    </source>
</evidence>
<keyword evidence="3 12" id="KW-0808">Transferase</keyword>
<keyword evidence="4 12" id="KW-0949">S-adenosyl-L-methionine</keyword>
<keyword evidence="6 12" id="KW-0479">Metal-binding</keyword>
<keyword evidence="2 12" id="KW-0489">Methyltransferase</keyword>
<evidence type="ECO:0000256" key="9">
    <source>
        <dbReference type="ARBA" id="ARBA00048165"/>
    </source>
</evidence>
<accession>A0A0N8P1N6</accession>
<evidence type="ECO:0000256" key="8">
    <source>
        <dbReference type="ARBA" id="ARBA00022833"/>
    </source>
</evidence>
<dbReference type="InterPro" id="IPR007871">
    <property type="entry name" value="Methyltransferase_TRM13"/>
</dbReference>
<keyword evidence="8 12" id="KW-0862">Zinc</keyword>
<dbReference type="InterPro" id="IPR022776">
    <property type="entry name" value="TRM13/UPF0224_CHHC_Znf_dom"/>
</dbReference>
<evidence type="ECO:0000256" key="3">
    <source>
        <dbReference type="ARBA" id="ARBA00022679"/>
    </source>
</evidence>
<comment type="catalytic activity">
    <reaction evidence="10 12">
        <text>cytidine(4) in tRNA(Gly)(GCC) + S-adenosyl-L-methionine = 2'-O-methylcytidine(4) in tRNA(Gly)(GCC) + S-adenosyl-L-homocysteine + H(+)</text>
        <dbReference type="Rhea" id="RHEA:43192"/>
        <dbReference type="Rhea" id="RHEA-COMP:10399"/>
        <dbReference type="Rhea" id="RHEA-COMP:10400"/>
        <dbReference type="ChEBI" id="CHEBI:15378"/>
        <dbReference type="ChEBI" id="CHEBI:57856"/>
        <dbReference type="ChEBI" id="CHEBI:59789"/>
        <dbReference type="ChEBI" id="CHEBI:74495"/>
        <dbReference type="ChEBI" id="CHEBI:82748"/>
        <dbReference type="EC" id="2.1.1.225"/>
    </reaction>
</comment>
<dbReference type="GO" id="GO:0008270">
    <property type="term" value="F:zinc ion binding"/>
    <property type="evidence" value="ECO:0007669"/>
    <property type="project" value="UniProtKB-KW"/>
</dbReference>